<dbReference type="Gene3D" id="1.25.40.10">
    <property type="entry name" value="Tetratricopeptide repeat domain"/>
    <property type="match status" value="5"/>
</dbReference>
<dbReference type="FunFam" id="1.25.40.10:FF:000090">
    <property type="entry name" value="Pentatricopeptide repeat-containing protein, chloroplastic"/>
    <property type="match status" value="1"/>
</dbReference>
<dbReference type="Pfam" id="PF13041">
    <property type="entry name" value="PPR_2"/>
    <property type="match status" value="2"/>
</dbReference>
<dbReference type="Pfam" id="PF01535">
    <property type="entry name" value="PPR"/>
    <property type="match status" value="6"/>
</dbReference>
<accession>A0AAV0MDM7</accession>
<dbReference type="InterPro" id="IPR002885">
    <property type="entry name" value="PPR_rpt"/>
</dbReference>
<dbReference type="InterPro" id="IPR046960">
    <property type="entry name" value="PPR_At4g14850-like_plant"/>
</dbReference>
<dbReference type="Pfam" id="PF20431">
    <property type="entry name" value="E_motif"/>
    <property type="match status" value="1"/>
</dbReference>
<dbReference type="PANTHER" id="PTHR47926:SF435">
    <property type="entry name" value="PENTACOTRIPEPTIDE-REPEAT REGION OF PRORP DOMAIN-CONTAINING PROTEIN"/>
    <property type="match status" value="1"/>
</dbReference>
<name>A0AAV0MDM7_9ROSI</name>
<dbReference type="GO" id="GO:0003723">
    <property type="term" value="F:RNA binding"/>
    <property type="evidence" value="ECO:0007669"/>
    <property type="project" value="InterPro"/>
</dbReference>
<gene>
    <name evidence="3" type="ORF">LITE_LOCUS27959</name>
</gene>
<feature type="repeat" description="PPR" evidence="2">
    <location>
        <begin position="668"/>
        <end position="703"/>
    </location>
</feature>
<proteinExistence type="predicted"/>
<keyword evidence="4" id="KW-1185">Reference proteome</keyword>
<evidence type="ECO:0000313" key="3">
    <source>
        <dbReference type="EMBL" id="CAI0444109.1"/>
    </source>
</evidence>
<sequence length="812" mass="90129">MLKALLHNQNREMLGNSVISKFRTLVLSTEKPGLSFINIKHQHHLCTFLQPSPCSSLFVARDSTAIAEALSFSVNSRSSTLGTQIHGYVVKLGLSNDVFTQNNLIRMYSKRDRLPDGCKVFDDMPHRNIVSWALLISGAVQSCEPELGLETYLDMARTGLMPNEFVLGSVMKGCVSMEAGGFGLSIHCWALKIGLETNPYVGSSTLSFYCKMEDIKAADRVFMSMDKVDVGCWNAILGGYAQLGLGSEALSIASSMRCQGLKFDKYTFVSSLQGSSVEPDLHFGRQIHGLILRTEEDYCTSVMNALMDMYTKNGRVDCAMKVFGKMLDRDIITWNTAFSCLAHYKDSKKLANFFHNFMLSSISPNHITFSLLFRQCGELVDVNLGLQFCSLAVHFGFCDEAVVISSLVNMFSRCGSMQVANLVADGSSCKDIIIWNELISGHNLNNHVMEALQTFRNLVLVRVQADEYTYSLILETCCKYGCQKIVQQIHGAVIKSGFDSHGHCCSSLIKGYAKLDLFHDSSKFFDGSDRRIDLAAWGTMISALLNQGHEQEAIRFFKSLLDSGRKPDEFILGSILGSCGSSGPYSRINAAHAFVTKLGYDEDNFVASAMLDAYAKYGDIKSARTVFDQSSRFHDVVLYNAMIMGYAHHGLGLEALDMFEKMKEVKPNQATFVSIISACGHLGLVDKGCLLFESMMSEHDLEPSPNNYGCLVDMFSRNGHLEDAKRIIETMQFPPWPAILRSLLSGCRIYGNKELGEWAAAKLIHLVPENDATYALRFKIHSESGNWEDAANISRAISEMDSKKTVGQSWLD</sequence>
<dbReference type="NCBIfam" id="TIGR00756">
    <property type="entry name" value="PPR"/>
    <property type="match status" value="4"/>
</dbReference>
<feature type="repeat" description="PPR" evidence="2">
    <location>
        <begin position="97"/>
        <end position="131"/>
    </location>
</feature>
<comment type="caution">
    <text evidence="3">The sequence shown here is derived from an EMBL/GenBank/DDBJ whole genome shotgun (WGS) entry which is preliminary data.</text>
</comment>
<keyword evidence="1" id="KW-0677">Repeat</keyword>
<feature type="repeat" description="PPR" evidence="2">
    <location>
        <begin position="299"/>
        <end position="333"/>
    </location>
</feature>
<evidence type="ECO:0000256" key="2">
    <source>
        <dbReference type="PROSITE-ProRule" id="PRU00708"/>
    </source>
</evidence>
<feature type="repeat" description="PPR" evidence="2">
    <location>
        <begin position="229"/>
        <end position="263"/>
    </location>
</feature>
<evidence type="ECO:0000313" key="4">
    <source>
        <dbReference type="Proteomes" id="UP001154282"/>
    </source>
</evidence>
<dbReference type="PROSITE" id="PS51375">
    <property type="entry name" value="PPR"/>
    <property type="match status" value="6"/>
</dbReference>
<dbReference type="InterPro" id="IPR046848">
    <property type="entry name" value="E_motif"/>
</dbReference>
<reference evidence="3" key="1">
    <citation type="submission" date="2022-08" db="EMBL/GenBank/DDBJ databases">
        <authorList>
            <person name="Gutierrez-Valencia J."/>
        </authorList>
    </citation>
    <scope>NUCLEOTIDE SEQUENCE</scope>
</reference>
<dbReference type="AlphaFoldDB" id="A0AAV0MDM7"/>
<dbReference type="Proteomes" id="UP001154282">
    <property type="component" value="Unassembled WGS sequence"/>
</dbReference>
<protein>
    <recommendedName>
        <fullName evidence="5">Pentatricopeptide repeat-containing protein</fullName>
    </recommendedName>
</protein>
<dbReference type="InterPro" id="IPR011990">
    <property type="entry name" value="TPR-like_helical_dom_sf"/>
</dbReference>
<feature type="repeat" description="PPR" evidence="2">
    <location>
        <begin position="533"/>
        <end position="567"/>
    </location>
</feature>
<feature type="repeat" description="PPR" evidence="2">
    <location>
        <begin position="635"/>
        <end position="665"/>
    </location>
</feature>
<dbReference type="EMBL" id="CAMGYJ010000007">
    <property type="protein sequence ID" value="CAI0444109.1"/>
    <property type="molecule type" value="Genomic_DNA"/>
</dbReference>
<organism evidence="3 4">
    <name type="scientific">Linum tenue</name>
    <dbReference type="NCBI Taxonomy" id="586396"/>
    <lineage>
        <taxon>Eukaryota</taxon>
        <taxon>Viridiplantae</taxon>
        <taxon>Streptophyta</taxon>
        <taxon>Embryophyta</taxon>
        <taxon>Tracheophyta</taxon>
        <taxon>Spermatophyta</taxon>
        <taxon>Magnoliopsida</taxon>
        <taxon>eudicotyledons</taxon>
        <taxon>Gunneridae</taxon>
        <taxon>Pentapetalae</taxon>
        <taxon>rosids</taxon>
        <taxon>fabids</taxon>
        <taxon>Malpighiales</taxon>
        <taxon>Linaceae</taxon>
        <taxon>Linum</taxon>
    </lineage>
</organism>
<dbReference type="PANTHER" id="PTHR47926">
    <property type="entry name" value="PENTATRICOPEPTIDE REPEAT-CONTAINING PROTEIN"/>
    <property type="match status" value="1"/>
</dbReference>
<dbReference type="GO" id="GO:0009451">
    <property type="term" value="P:RNA modification"/>
    <property type="evidence" value="ECO:0007669"/>
    <property type="project" value="InterPro"/>
</dbReference>
<evidence type="ECO:0000256" key="1">
    <source>
        <dbReference type="ARBA" id="ARBA00022737"/>
    </source>
</evidence>
<evidence type="ECO:0008006" key="5">
    <source>
        <dbReference type="Google" id="ProtNLM"/>
    </source>
</evidence>